<feature type="domain" description="NB-ARC" evidence="8">
    <location>
        <begin position="416"/>
        <end position="579"/>
    </location>
</feature>
<dbReference type="Pfam" id="PF00931">
    <property type="entry name" value="NB-ARC"/>
    <property type="match status" value="2"/>
</dbReference>
<feature type="domain" description="Disease resistance protein winged helix" evidence="10">
    <location>
        <begin position="671"/>
        <end position="739"/>
    </location>
</feature>
<dbReference type="SUPFAM" id="SSF52047">
    <property type="entry name" value="RNI-like"/>
    <property type="match status" value="1"/>
</dbReference>
<accession>A0A1E5UYY0</accession>
<feature type="domain" description="NB-ARC" evidence="8">
    <location>
        <begin position="188"/>
        <end position="334"/>
    </location>
</feature>
<dbReference type="InterPro" id="IPR058922">
    <property type="entry name" value="WHD_DRP"/>
</dbReference>
<dbReference type="InterPro" id="IPR044974">
    <property type="entry name" value="Disease_R_plants"/>
</dbReference>
<dbReference type="InterPro" id="IPR032675">
    <property type="entry name" value="LRR_dom_sf"/>
</dbReference>
<feature type="compositionally biased region" description="Basic and acidic residues" evidence="7">
    <location>
        <begin position="1004"/>
        <end position="1024"/>
    </location>
</feature>
<evidence type="ECO:0000256" key="7">
    <source>
        <dbReference type="SAM" id="MobiDB-lite"/>
    </source>
</evidence>
<dbReference type="Gene3D" id="3.40.50.300">
    <property type="entry name" value="P-loop containing nucleotide triphosphate hydrolases"/>
    <property type="match status" value="2"/>
</dbReference>
<evidence type="ECO:0000313" key="13">
    <source>
        <dbReference type="Proteomes" id="UP000095767"/>
    </source>
</evidence>
<dbReference type="EMBL" id="LWDX02057781">
    <property type="protein sequence ID" value="OEL18090.1"/>
    <property type="molecule type" value="Genomic_DNA"/>
</dbReference>
<evidence type="ECO:0000259" key="10">
    <source>
        <dbReference type="Pfam" id="PF23559"/>
    </source>
</evidence>
<dbReference type="PANTHER" id="PTHR23155">
    <property type="entry name" value="DISEASE RESISTANCE PROTEIN RP"/>
    <property type="match status" value="1"/>
</dbReference>
<dbReference type="Gene3D" id="1.20.5.4130">
    <property type="match status" value="1"/>
</dbReference>
<dbReference type="InterPro" id="IPR055414">
    <property type="entry name" value="LRR_R13L4/SHOC2-like"/>
</dbReference>
<keyword evidence="2" id="KW-0433">Leucine-rich repeat</keyword>
<evidence type="ECO:0000313" key="12">
    <source>
        <dbReference type="EMBL" id="OEL18090.1"/>
    </source>
</evidence>
<dbReference type="SUPFAM" id="SSF52540">
    <property type="entry name" value="P-loop containing nucleoside triphosphate hydrolases"/>
    <property type="match status" value="2"/>
</dbReference>
<dbReference type="Proteomes" id="UP000095767">
    <property type="component" value="Unassembled WGS sequence"/>
</dbReference>
<keyword evidence="5" id="KW-0611">Plant defense</keyword>
<dbReference type="CDD" id="cd14798">
    <property type="entry name" value="RX-CC_like"/>
    <property type="match status" value="1"/>
</dbReference>
<dbReference type="InterPro" id="IPR041118">
    <property type="entry name" value="Rx_N"/>
</dbReference>
<evidence type="ECO:0000256" key="2">
    <source>
        <dbReference type="ARBA" id="ARBA00022614"/>
    </source>
</evidence>
<evidence type="ECO:0000256" key="5">
    <source>
        <dbReference type="ARBA" id="ARBA00022821"/>
    </source>
</evidence>
<feature type="domain" description="Disease resistance N-terminal" evidence="9">
    <location>
        <begin position="12"/>
        <end position="98"/>
    </location>
</feature>
<dbReference type="Pfam" id="PF18052">
    <property type="entry name" value="Rx_N"/>
    <property type="match status" value="1"/>
</dbReference>
<evidence type="ECO:0000256" key="4">
    <source>
        <dbReference type="ARBA" id="ARBA00022741"/>
    </source>
</evidence>
<comment type="similarity">
    <text evidence="1">Belongs to the disease resistance NB-LRR family.</text>
</comment>
<proteinExistence type="inferred from homology"/>
<feature type="domain" description="Disease resistance R13L4/SHOC-2-like LRR" evidence="11">
    <location>
        <begin position="798"/>
        <end position="1207"/>
    </location>
</feature>
<dbReference type="Gene3D" id="3.80.10.10">
    <property type="entry name" value="Ribonuclease Inhibitor"/>
    <property type="match status" value="1"/>
</dbReference>
<reference evidence="12 13" key="1">
    <citation type="submission" date="2016-09" db="EMBL/GenBank/DDBJ databases">
        <title>The draft genome of Dichanthelium oligosanthes: A C3 panicoid grass species.</title>
        <authorList>
            <person name="Studer A.J."/>
            <person name="Schnable J.C."/>
            <person name="Brutnell T.P."/>
        </authorList>
    </citation>
    <scope>NUCLEOTIDE SEQUENCE [LARGE SCALE GENOMIC DNA]</scope>
    <source>
        <strain evidence="13">cv. Kellogg 1175</strain>
        <tissue evidence="12">Leaf</tissue>
    </source>
</reference>
<evidence type="ECO:0000259" key="8">
    <source>
        <dbReference type="Pfam" id="PF00931"/>
    </source>
</evidence>
<evidence type="ECO:0000256" key="1">
    <source>
        <dbReference type="ARBA" id="ARBA00008894"/>
    </source>
</evidence>
<protein>
    <submittedName>
        <fullName evidence="12">Putative disease resistance protein</fullName>
    </submittedName>
</protein>
<keyword evidence="13" id="KW-1185">Reference proteome</keyword>
<comment type="caution">
    <text evidence="12">The sequence shown here is derived from an EMBL/GenBank/DDBJ whole genome shotgun (WGS) entry which is preliminary data.</text>
</comment>
<dbReference type="PRINTS" id="PR00364">
    <property type="entry name" value="DISEASERSIST"/>
</dbReference>
<evidence type="ECO:0000256" key="6">
    <source>
        <dbReference type="ARBA" id="ARBA00023054"/>
    </source>
</evidence>
<organism evidence="12 13">
    <name type="scientific">Dichanthelium oligosanthes</name>
    <dbReference type="NCBI Taxonomy" id="888268"/>
    <lineage>
        <taxon>Eukaryota</taxon>
        <taxon>Viridiplantae</taxon>
        <taxon>Streptophyta</taxon>
        <taxon>Embryophyta</taxon>
        <taxon>Tracheophyta</taxon>
        <taxon>Spermatophyta</taxon>
        <taxon>Magnoliopsida</taxon>
        <taxon>Liliopsida</taxon>
        <taxon>Poales</taxon>
        <taxon>Poaceae</taxon>
        <taxon>PACMAD clade</taxon>
        <taxon>Panicoideae</taxon>
        <taxon>Panicodae</taxon>
        <taxon>Paniceae</taxon>
        <taxon>Dichantheliinae</taxon>
        <taxon>Dichanthelium</taxon>
    </lineage>
</organism>
<dbReference type="OrthoDB" id="693153at2759"/>
<dbReference type="AlphaFoldDB" id="A0A1E5UYY0"/>
<keyword evidence="3" id="KW-0677">Repeat</keyword>
<sequence>MGDLVVGLAKSVVEGVLTKAQSAIEEESNLRQSAQRDLVFITGEFEMMYSFLNVASEERAKNSVVRTWVRQVRDLAYDIEDCIEFVVHLDNRRHWWRRFIPSCIAASALPIDAVVTEIEQIKARVEDVSKRNSRYSLISDSGSKPVMQQQPATSPAIGATALDMFVEARDTTKKQQGLGDLTQLITKESSDLGVISVWGTGGDLGRTSVIRKAYQDPEICQNFGCRAWIKLTYPFNPHKFLQSLVTQFYTNSCLQQGTTVDVAHLKRMEAKQGGIIEELDGKRYLLVLENVCTMGEWDAIRACLPHRKKGNWIIVSTEQREIATLCIGHTYQVLELKQYSAEYPVCVFFEECSQVKETRRVMSSNNEILEDEMSHRGGLTSFHRIPTSRKAVANSWMDQVSLVGRESQMNELRSYQTMARFKDRQVMSVWGIAGVGKSDLVRNLYYERMLQKDPMFDKYGWVHVSHPFNLKDFSRSLLLNFHSVSIEPMGIKDPIQECHKLLKEHQCLVVIDDLHSMEEWDLIQPALVSRHSKSVIIVITTEESIATYCADNEEDVFNVKGLEAESSFDLFKQEVQKKNQTSPLANSSNKELEQLILKCGRLPKVIVAVANFLAPKTVTCMESTKALNDRFMHELESNPEFSGLRGLFAWMHSYFRACPDFLRPCIFYMSIFPGSQIIRRRRLVMRWVAEGYSRDTKVTTAEENGEMLFSILVNLSMIQPSTCRAITHMRMVLCQVSAFFHEYIISRPEEENIIFALEVFALKECCLPTTRRTGRHLVIEESWDRNRIVFESIDFSRLRSLTVFGKWESFFISKSMKVLRVLDLENATGVTDKDLEQMVKLLPRLKFLSLRGSAGICHLPSSLGELRQLETLDIRCTSIVTLPSSITKLKKLQYIRAGTTFMAEEPSTPCRSHQLVGVEVPAGIDKLTALHTLGVVNAGLASGKTAMKQLKKITHLRKLGVFGVNKKNCKEFCVAISSHVRLESLSVWLGKGNQECLDDISSHLEDPQEKTQQKPQEKRLEKTQQKPQQKPQEKPMQKTQEKLLKNLQSLKLYGLVKKVPAWIKDLPKLTKLELEITMSEEIDVIKVLGEIKELCILRLVAKPHHDGNGKLDFCVWVNGIQQRCYLKVKILEIACSSNLNVSFGSEAMQNLELLMARCCSGSTLKFAEIKNLSKLKLKEVRLMGSYDDKLKEDLENQLNAHPRKPALNLVDGY</sequence>
<evidence type="ECO:0000259" key="9">
    <source>
        <dbReference type="Pfam" id="PF18052"/>
    </source>
</evidence>
<dbReference type="InterPro" id="IPR002182">
    <property type="entry name" value="NB-ARC"/>
</dbReference>
<gene>
    <name evidence="12" type="ORF">BAE44_0020891</name>
</gene>
<evidence type="ECO:0000256" key="3">
    <source>
        <dbReference type="ARBA" id="ARBA00022737"/>
    </source>
</evidence>
<dbReference type="GO" id="GO:0098542">
    <property type="term" value="P:defense response to other organism"/>
    <property type="evidence" value="ECO:0007669"/>
    <property type="project" value="TreeGrafter"/>
</dbReference>
<dbReference type="Pfam" id="PF23598">
    <property type="entry name" value="LRR_14"/>
    <property type="match status" value="1"/>
</dbReference>
<dbReference type="Pfam" id="PF23559">
    <property type="entry name" value="WHD_DRP"/>
    <property type="match status" value="1"/>
</dbReference>
<keyword evidence="4" id="KW-0547">Nucleotide-binding</keyword>
<dbReference type="InterPro" id="IPR027417">
    <property type="entry name" value="P-loop_NTPase"/>
</dbReference>
<keyword evidence="6" id="KW-0175">Coiled coil</keyword>
<feature type="region of interest" description="Disordered" evidence="7">
    <location>
        <begin position="1004"/>
        <end position="1039"/>
    </location>
</feature>
<dbReference type="GO" id="GO:0043531">
    <property type="term" value="F:ADP binding"/>
    <property type="evidence" value="ECO:0007669"/>
    <property type="project" value="InterPro"/>
</dbReference>
<dbReference type="PANTHER" id="PTHR23155:SF1135">
    <property type="entry name" value="OS08G0246300 PROTEIN"/>
    <property type="match status" value="1"/>
</dbReference>
<evidence type="ECO:0000259" key="11">
    <source>
        <dbReference type="Pfam" id="PF23598"/>
    </source>
</evidence>
<dbReference type="InterPro" id="IPR038005">
    <property type="entry name" value="RX-like_CC"/>
</dbReference>
<name>A0A1E5UYY0_9POAL</name>